<dbReference type="InterPro" id="IPR017452">
    <property type="entry name" value="GPCR_Rhodpsn_7TM"/>
</dbReference>
<feature type="transmembrane region" description="Helical" evidence="5">
    <location>
        <begin position="125"/>
        <end position="152"/>
    </location>
</feature>
<feature type="transmembrane region" description="Helical" evidence="5">
    <location>
        <begin position="87"/>
        <end position="113"/>
    </location>
</feature>
<comment type="subcellular location">
    <subcellularLocation>
        <location evidence="1">Membrane</location>
    </subcellularLocation>
</comment>
<gene>
    <name evidence="7" type="ORF">FBUS_01241</name>
</gene>
<feature type="transmembrane region" description="Helical" evidence="5">
    <location>
        <begin position="45"/>
        <end position="67"/>
    </location>
</feature>
<evidence type="ECO:0000313" key="8">
    <source>
        <dbReference type="Proteomes" id="UP000728185"/>
    </source>
</evidence>
<keyword evidence="4 5" id="KW-0472">Membrane</keyword>
<dbReference type="EMBL" id="LUCM01000769">
    <property type="protein sequence ID" value="KAA0200056.1"/>
    <property type="molecule type" value="Genomic_DNA"/>
</dbReference>
<dbReference type="PANTHER" id="PTHR45698:SF1">
    <property type="entry name" value="TRACE AMINE-ASSOCIATED RECEPTOR 13C-LIKE"/>
    <property type="match status" value="1"/>
</dbReference>
<organism evidence="7 8">
    <name type="scientific">Fasciolopsis buskii</name>
    <dbReference type="NCBI Taxonomy" id="27845"/>
    <lineage>
        <taxon>Eukaryota</taxon>
        <taxon>Metazoa</taxon>
        <taxon>Spiralia</taxon>
        <taxon>Lophotrochozoa</taxon>
        <taxon>Platyhelminthes</taxon>
        <taxon>Trematoda</taxon>
        <taxon>Digenea</taxon>
        <taxon>Plagiorchiida</taxon>
        <taxon>Echinostomata</taxon>
        <taxon>Echinostomatoidea</taxon>
        <taxon>Fasciolidae</taxon>
        <taxon>Fasciolopsis</taxon>
    </lineage>
</organism>
<evidence type="ECO:0000256" key="4">
    <source>
        <dbReference type="ARBA" id="ARBA00023136"/>
    </source>
</evidence>
<evidence type="ECO:0000256" key="5">
    <source>
        <dbReference type="SAM" id="Phobius"/>
    </source>
</evidence>
<feature type="domain" description="G-protein coupled receptors family 1 profile" evidence="6">
    <location>
        <begin position="102"/>
        <end position="286"/>
    </location>
</feature>
<dbReference type="OrthoDB" id="6312075at2759"/>
<dbReference type="PANTHER" id="PTHR45698">
    <property type="entry name" value="TRACE AMINE-ASSOCIATED RECEPTOR 19N-RELATED"/>
    <property type="match status" value="1"/>
</dbReference>
<dbReference type="Proteomes" id="UP000728185">
    <property type="component" value="Unassembled WGS sequence"/>
</dbReference>
<keyword evidence="3 5" id="KW-1133">Transmembrane helix</keyword>
<evidence type="ECO:0000259" key="6">
    <source>
        <dbReference type="PROSITE" id="PS50262"/>
    </source>
</evidence>
<keyword evidence="8" id="KW-1185">Reference proteome</keyword>
<feature type="transmembrane region" description="Helical" evidence="5">
    <location>
        <begin position="233"/>
        <end position="251"/>
    </location>
</feature>
<dbReference type="GO" id="GO:0016020">
    <property type="term" value="C:membrane"/>
    <property type="evidence" value="ECO:0007669"/>
    <property type="project" value="UniProtKB-SubCell"/>
</dbReference>
<dbReference type="SUPFAM" id="SSF81321">
    <property type="entry name" value="Family A G protein-coupled receptor-like"/>
    <property type="match status" value="1"/>
</dbReference>
<feature type="transmembrane region" description="Helical" evidence="5">
    <location>
        <begin position="12"/>
        <end position="33"/>
    </location>
</feature>
<evidence type="ECO:0000313" key="7">
    <source>
        <dbReference type="EMBL" id="KAA0200056.1"/>
    </source>
</evidence>
<comment type="caution">
    <text evidence="7">The sequence shown here is derived from an EMBL/GenBank/DDBJ whole genome shotgun (WGS) entry which is preliminary data.</text>
</comment>
<reference evidence="7" key="1">
    <citation type="submission" date="2019-05" db="EMBL/GenBank/DDBJ databases">
        <title>Annotation for the trematode Fasciolopsis buski.</title>
        <authorList>
            <person name="Choi Y.-J."/>
        </authorList>
    </citation>
    <scope>NUCLEOTIDE SEQUENCE</scope>
    <source>
        <strain evidence="7">HT</strain>
        <tissue evidence="7">Whole worm</tissue>
    </source>
</reference>
<dbReference type="Gene3D" id="1.20.1070.10">
    <property type="entry name" value="Rhodopsin 7-helix transmembrane proteins"/>
    <property type="match status" value="1"/>
</dbReference>
<keyword evidence="2 5" id="KW-0812">Transmembrane</keyword>
<sequence>MDKQVTILIRHVVMPLMTVIGLIANTVGVVSTYRVPIRFPAARLLIRLQFIWDALGIIVVLSYWISYQIDIPLEILKDPVFICVWSSYYVLSFPIVLSGGNMSLLAIGRYLAVVWFRTYFRKPKCYFMTFLVVMLIWTFLLITPALILGYLMAHEQQIGVIVISIYQKVHCLYLIAFSFITPSMVVCATQVHILLLIRRKKIGTGRSSASIESACREEEDSVDDNMRALSKSLILMITLFFLIRFTFYFGYALAQFGFLPLMTTIQLNSEMLLAIPINYSINPLVPLFTIAGSHKLLIENVKNLVAPILRLVPFKLRGSS</sequence>
<evidence type="ECO:0000256" key="2">
    <source>
        <dbReference type="ARBA" id="ARBA00022692"/>
    </source>
</evidence>
<protein>
    <recommendedName>
        <fullName evidence="6">G-protein coupled receptors family 1 profile domain-containing protein</fullName>
    </recommendedName>
</protein>
<feature type="transmembrane region" description="Helical" evidence="5">
    <location>
        <begin position="172"/>
        <end position="197"/>
    </location>
</feature>
<name>A0A8E0S7E1_9TREM</name>
<dbReference type="PROSITE" id="PS50262">
    <property type="entry name" value="G_PROTEIN_RECEP_F1_2"/>
    <property type="match status" value="1"/>
</dbReference>
<evidence type="ECO:0000256" key="3">
    <source>
        <dbReference type="ARBA" id="ARBA00022989"/>
    </source>
</evidence>
<dbReference type="CDD" id="cd00637">
    <property type="entry name" value="7tm_classA_rhodopsin-like"/>
    <property type="match status" value="1"/>
</dbReference>
<evidence type="ECO:0000256" key="1">
    <source>
        <dbReference type="ARBA" id="ARBA00004370"/>
    </source>
</evidence>
<accession>A0A8E0S7E1</accession>
<proteinExistence type="predicted"/>
<dbReference type="AlphaFoldDB" id="A0A8E0S7E1"/>